<dbReference type="Gene3D" id="3.40.50.10470">
    <property type="entry name" value="Translation initiation factor eif-2b, domain 2"/>
    <property type="match status" value="1"/>
</dbReference>
<accession>A0A9P5YU81</accession>
<dbReference type="OrthoDB" id="10254737at2759"/>
<name>A0A9P5YU81_9AGAR</name>
<sequence>MPVPTIADPPPSAGPKPQGQPSQKTMTKAERRELQEKQRAAKAALKQQPPQGQSKQQQGGNAGASGQQKAKVPPTPQKKSFGAEVSASKQHASASKDGGASGAAAEELTGKQLSHGLRIFSHFGQPKPVGHTIKGDIHPATIRLGLLFSEFKICGANARCIAMLTAFKQVIQDYTTPSHSTISRHLMTHLSPQITHLVSARPMSVTMGNAIRELKLEISGIDIDMIEQDAKKKLYDYINTYIQDRITTADKVIQELAGKKVKDGDVILTYARSSVVEKILLSAHSEGKKFSVMVVDSKPLLEGKELLKSLTNGPNPIPCTYALLPALPSLLPEVTTVFVGAHALYSNGAVYSRAGTAMVAMMAKANSVPVVVCCETYKFSDGVMVDGFSKNELVPLSIIQKNSTDRGLAPALHLETLNPLYDLTPPTYITAVVTEVGLIPPSSISSIPLALGKTSL</sequence>
<feature type="compositionally biased region" description="Pro residues" evidence="10">
    <location>
        <begin position="1"/>
        <end position="14"/>
    </location>
</feature>
<dbReference type="Proteomes" id="UP000807469">
    <property type="component" value="Unassembled WGS sequence"/>
</dbReference>
<organism evidence="11 12">
    <name type="scientific">Pholiota conissans</name>
    <dbReference type="NCBI Taxonomy" id="109636"/>
    <lineage>
        <taxon>Eukaryota</taxon>
        <taxon>Fungi</taxon>
        <taxon>Dikarya</taxon>
        <taxon>Basidiomycota</taxon>
        <taxon>Agaricomycotina</taxon>
        <taxon>Agaricomycetes</taxon>
        <taxon>Agaricomycetidae</taxon>
        <taxon>Agaricales</taxon>
        <taxon>Agaricineae</taxon>
        <taxon>Strophariaceae</taxon>
        <taxon>Pholiota</taxon>
    </lineage>
</organism>
<dbReference type="EMBL" id="MU155313">
    <property type="protein sequence ID" value="KAF9475923.1"/>
    <property type="molecule type" value="Genomic_DNA"/>
</dbReference>
<feature type="region of interest" description="Disordered" evidence="10">
    <location>
        <begin position="1"/>
        <end position="105"/>
    </location>
</feature>
<evidence type="ECO:0000256" key="7">
    <source>
        <dbReference type="ARBA" id="ARBA00044356"/>
    </source>
</evidence>
<evidence type="ECO:0000256" key="4">
    <source>
        <dbReference type="ARBA" id="ARBA00022540"/>
    </source>
</evidence>
<keyword evidence="5" id="KW-0648">Protein biosynthesis</keyword>
<comment type="similarity">
    <text evidence="2 9">Belongs to the eIF-2B alpha/beta/delta subunits family.</text>
</comment>
<evidence type="ECO:0000313" key="11">
    <source>
        <dbReference type="EMBL" id="KAF9475923.1"/>
    </source>
</evidence>
<evidence type="ECO:0000256" key="3">
    <source>
        <dbReference type="ARBA" id="ARBA00022490"/>
    </source>
</evidence>
<dbReference type="PANTHER" id="PTHR10233:SF14">
    <property type="entry name" value="TRANSLATION INITIATION FACTOR EIF-2B SUBUNIT DELTA"/>
    <property type="match status" value="1"/>
</dbReference>
<comment type="caution">
    <text evidence="11">The sequence shown here is derived from an EMBL/GenBank/DDBJ whole genome shotgun (WGS) entry which is preliminary data.</text>
</comment>
<evidence type="ECO:0000256" key="2">
    <source>
        <dbReference type="ARBA" id="ARBA00007251"/>
    </source>
</evidence>
<dbReference type="Pfam" id="PF01008">
    <property type="entry name" value="IF-2B"/>
    <property type="match status" value="1"/>
</dbReference>
<dbReference type="InterPro" id="IPR037171">
    <property type="entry name" value="NagB/RpiA_transferase-like"/>
</dbReference>
<evidence type="ECO:0000256" key="8">
    <source>
        <dbReference type="ARBA" id="ARBA00046432"/>
    </source>
</evidence>
<evidence type="ECO:0000256" key="9">
    <source>
        <dbReference type="RuleBase" id="RU003814"/>
    </source>
</evidence>
<feature type="compositionally biased region" description="Low complexity" evidence="10">
    <location>
        <begin position="41"/>
        <end position="71"/>
    </location>
</feature>
<dbReference type="SUPFAM" id="SSF100950">
    <property type="entry name" value="NagB/RpiA/CoA transferase-like"/>
    <property type="match status" value="1"/>
</dbReference>
<dbReference type="GO" id="GO:0003743">
    <property type="term" value="F:translation initiation factor activity"/>
    <property type="evidence" value="ECO:0007669"/>
    <property type="project" value="UniProtKB-KW"/>
</dbReference>
<dbReference type="InterPro" id="IPR042529">
    <property type="entry name" value="IF_2B-like_C"/>
</dbReference>
<comment type="subunit">
    <text evidence="8">Component of the translation initiation factor 2B (eIF2B) complex which is a heterodecamer of two sets of five different subunits: alpha, beta, gamma, delta and epsilon. Subunits alpha, beta and delta comprise a regulatory subcomplex and subunits epsilon and gamma comprise a catalytic subcomplex. Within the complex, the hexameric regulatory complex resides at the center, with the two heterodimeric catalytic subcomplexes bound on opposite sides.</text>
</comment>
<evidence type="ECO:0000313" key="12">
    <source>
        <dbReference type="Proteomes" id="UP000807469"/>
    </source>
</evidence>
<reference evidence="11" key="1">
    <citation type="submission" date="2020-11" db="EMBL/GenBank/DDBJ databases">
        <authorList>
            <consortium name="DOE Joint Genome Institute"/>
            <person name="Ahrendt S."/>
            <person name="Riley R."/>
            <person name="Andreopoulos W."/>
            <person name="Labutti K."/>
            <person name="Pangilinan J."/>
            <person name="Ruiz-Duenas F.J."/>
            <person name="Barrasa J.M."/>
            <person name="Sanchez-Garcia M."/>
            <person name="Camarero S."/>
            <person name="Miyauchi S."/>
            <person name="Serrano A."/>
            <person name="Linde D."/>
            <person name="Babiker R."/>
            <person name="Drula E."/>
            <person name="Ayuso-Fernandez I."/>
            <person name="Pacheco R."/>
            <person name="Padilla G."/>
            <person name="Ferreira P."/>
            <person name="Barriuso J."/>
            <person name="Kellner H."/>
            <person name="Castanera R."/>
            <person name="Alfaro M."/>
            <person name="Ramirez L."/>
            <person name="Pisabarro A.G."/>
            <person name="Kuo A."/>
            <person name="Tritt A."/>
            <person name="Lipzen A."/>
            <person name="He G."/>
            <person name="Yan M."/>
            <person name="Ng V."/>
            <person name="Cullen D."/>
            <person name="Martin F."/>
            <person name="Rosso M.-N."/>
            <person name="Henrissat B."/>
            <person name="Hibbett D."/>
            <person name="Martinez A.T."/>
            <person name="Grigoriev I.V."/>
        </authorList>
    </citation>
    <scope>NUCLEOTIDE SEQUENCE</scope>
    <source>
        <strain evidence="11">CIRM-BRFM 674</strain>
    </source>
</reference>
<gene>
    <name evidence="11" type="ORF">BDN70DRAFT_883076</name>
</gene>
<proteinExistence type="inferred from homology"/>
<evidence type="ECO:0000256" key="1">
    <source>
        <dbReference type="ARBA" id="ARBA00004514"/>
    </source>
</evidence>
<keyword evidence="12" id="KW-1185">Reference proteome</keyword>
<comment type="subcellular location">
    <subcellularLocation>
        <location evidence="1">Cytoplasm</location>
        <location evidence="1">Cytosol</location>
    </subcellularLocation>
</comment>
<dbReference type="PANTHER" id="PTHR10233">
    <property type="entry name" value="TRANSLATION INITIATION FACTOR EIF-2B"/>
    <property type="match status" value="1"/>
</dbReference>
<feature type="compositionally biased region" description="Low complexity" evidence="10">
    <location>
        <begin position="92"/>
        <end position="105"/>
    </location>
</feature>
<keyword evidence="3" id="KW-0963">Cytoplasm</keyword>
<evidence type="ECO:0000256" key="5">
    <source>
        <dbReference type="ARBA" id="ARBA00022917"/>
    </source>
</evidence>
<dbReference type="InterPro" id="IPR000649">
    <property type="entry name" value="IF-2B-related"/>
</dbReference>
<protein>
    <recommendedName>
        <fullName evidence="6">Translation initiation factor eIF2B subunit delta</fullName>
    </recommendedName>
    <alternativeName>
        <fullName evidence="7">eIF2B GDP-GTP exchange factor subunit delta</fullName>
    </alternativeName>
</protein>
<dbReference type="GO" id="GO:0005829">
    <property type="term" value="C:cytosol"/>
    <property type="evidence" value="ECO:0007669"/>
    <property type="project" value="UniProtKB-SubCell"/>
</dbReference>
<feature type="compositionally biased region" description="Basic and acidic residues" evidence="10">
    <location>
        <begin position="27"/>
        <end position="39"/>
    </location>
</feature>
<evidence type="ECO:0000256" key="6">
    <source>
        <dbReference type="ARBA" id="ARBA00044147"/>
    </source>
</evidence>
<keyword evidence="4" id="KW-0396">Initiation factor</keyword>
<dbReference type="AlphaFoldDB" id="A0A9P5YU81"/>
<evidence type="ECO:0000256" key="10">
    <source>
        <dbReference type="SAM" id="MobiDB-lite"/>
    </source>
</evidence>